<keyword evidence="1" id="KW-0175">Coiled coil</keyword>
<evidence type="ECO:0000313" key="2">
    <source>
        <dbReference type="EMBL" id="SEH12333.1"/>
    </source>
</evidence>
<dbReference type="RefSeq" id="WP_177169349.1">
    <property type="nucleotide sequence ID" value="NZ_FNWJ01000001.1"/>
</dbReference>
<keyword evidence="3" id="KW-1185">Reference proteome</keyword>
<feature type="coiled-coil region" evidence="1">
    <location>
        <begin position="80"/>
        <end position="107"/>
    </location>
</feature>
<dbReference type="STRING" id="29539.SAMN02745716_1057"/>
<gene>
    <name evidence="2" type="ORF">SAMN02745716_1057</name>
</gene>
<organism evidence="2 3">
    <name type="scientific">Thermoleophilum album</name>
    <dbReference type="NCBI Taxonomy" id="29539"/>
    <lineage>
        <taxon>Bacteria</taxon>
        <taxon>Bacillati</taxon>
        <taxon>Actinomycetota</taxon>
        <taxon>Thermoleophilia</taxon>
        <taxon>Thermoleophilales</taxon>
        <taxon>Thermoleophilaceae</taxon>
        <taxon>Thermoleophilum</taxon>
    </lineage>
</organism>
<reference evidence="3" key="1">
    <citation type="submission" date="2016-10" db="EMBL/GenBank/DDBJ databases">
        <authorList>
            <person name="Varghese N."/>
            <person name="Submissions S."/>
        </authorList>
    </citation>
    <scope>NUCLEOTIDE SEQUENCE [LARGE SCALE GENOMIC DNA]</scope>
    <source>
        <strain evidence="3">ATCC 35263</strain>
    </source>
</reference>
<dbReference type="EMBL" id="FNWJ01000001">
    <property type="protein sequence ID" value="SEH12333.1"/>
    <property type="molecule type" value="Genomic_DNA"/>
</dbReference>
<proteinExistence type="predicted"/>
<accession>A0A1H6FR54</accession>
<sequence>MARKGSGRELSDAVREAVEHALQRTLGSAERTRGRAQEAVDELVGALDELVRGAEERIARSRHTVRGLIEAELPATREDAKRLAASLRRIERRLAAIERRLDELARDANARGGGSVEQPS</sequence>
<evidence type="ECO:0000313" key="3">
    <source>
        <dbReference type="Proteomes" id="UP000222056"/>
    </source>
</evidence>
<evidence type="ECO:0000256" key="1">
    <source>
        <dbReference type="SAM" id="Coils"/>
    </source>
</evidence>
<dbReference type="AlphaFoldDB" id="A0A1H6FR54"/>
<name>A0A1H6FR54_THEAL</name>
<dbReference type="Proteomes" id="UP000222056">
    <property type="component" value="Unassembled WGS sequence"/>
</dbReference>
<protein>
    <submittedName>
        <fullName evidence="2">Uncharacterized protein</fullName>
    </submittedName>
</protein>